<protein>
    <submittedName>
        <fullName evidence="2">Uncharacterized protein</fullName>
    </submittedName>
</protein>
<evidence type="ECO:0000256" key="1">
    <source>
        <dbReference type="SAM" id="MobiDB-lite"/>
    </source>
</evidence>
<comment type="caution">
    <text evidence="2">The sequence shown here is derived from an EMBL/GenBank/DDBJ whole genome shotgun (WGS) entry which is preliminary data.</text>
</comment>
<feature type="compositionally biased region" description="Basic and acidic residues" evidence="1">
    <location>
        <begin position="57"/>
        <end position="69"/>
    </location>
</feature>
<proteinExistence type="predicted"/>
<organism evidence="2 3">
    <name type="scientific">Datura stramonium</name>
    <name type="common">Jimsonweed</name>
    <name type="synonym">Common thornapple</name>
    <dbReference type="NCBI Taxonomy" id="4076"/>
    <lineage>
        <taxon>Eukaryota</taxon>
        <taxon>Viridiplantae</taxon>
        <taxon>Streptophyta</taxon>
        <taxon>Embryophyta</taxon>
        <taxon>Tracheophyta</taxon>
        <taxon>Spermatophyta</taxon>
        <taxon>Magnoliopsida</taxon>
        <taxon>eudicotyledons</taxon>
        <taxon>Gunneridae</taxon>
        <taxon>Pentapetalae</taxon>
        <taxon>asterids</taxon>
        <taxon>lamiids</taxon>
        <taxon>Solanales</taxon>
        <taxon>Solanaceae</taxon>
        <taxon>Solanoideae</taxon>
        <taxon>Datureae</taxon>
        <taxon>Datura</taxon>
    </lineage>
</organism>
<evidence type="ECO:0000313" key="3">
    <source>
        <dbReference type="Proteomes" id="UP000823775"/>
    </source>
</evidence>
<accession>A0ABS8TM94</accession>
<keyword evidence="3" id="KW-1185">Reference proteome</keyword>
<name>A0ABS8TM94_DATST</name>
<reference evidence="2 3" key="1">
    <citation type="journal article" date="2021" name="BMC Genomics">
        <title>Datura genome reveals duplications of psychoactive alkaloid biosynthetic genes and high mutation rate following tissue culture.</title>
        <authorList>
            <person name="Rajewski A."/>
            <person name="Carter-House D."/>
            <person name="Stajich J."/>
            <person name="Litt A."/>
        </authorList>
    </citation>
    <scope>NUCLEOTIDE SEQUENCE [LARGE SCALE GENOMIC DNA]</scope>
    <source>
        <strain evidence="2">AR-01</strain>
    </source>
</reference>
<feature type="region of interest" description="Disordered" evidence="1">
    <location>
        <begin position="1"/>
        <end position="79"/>
    </location>
</feature>
<gene>
    <name evidence="2" type="ORF">HAX54_013954</name>
</gene>
<dbReference type="EMBL" id="JACEIK010001855">
    <property type="protein sequence ID" value="MCD7472655.1"/>
    <property type="molecule type" value="Genomic_DNA"/>
</dbReference>
<evidence type="ECO:0000313" key="2">
    <source>
        <dbReference type="EMBL" id="MCD7472655.1"/>
    </source>
</evidence>
<dbReference type="Proteomes" id="UP000823775">
    <property type="component" value="Unassembled WGS sequence"/>
</dbReference>
<sequence>MVEYDIDTDETDEPRTTRAQTKSQAIVPSATPIVIPQSVERDNAQSNESENGSNAEKGSDKAQFEEDYHAPPSTAEYDHRMEALKKVKQLSSEDRYMHMKWLASTIAKDKEEAK</sequence>
<feature type="compositionally biased region" description="Acidic residues" evidence="1">
    <location>
        <begin position="1"/>
        <end position="12"/>
    </location>
</feature>
<feature type="compositionally biased region" description="Polar residues" evidence="1">
    <location>
        <begin position="44"/>
        <end position="56"/>
    </location>
</feature>